<dbReference type="Gene3D" id="1.10.10.10">
    <property type="entry name" value="Winged helix-like DNA-binding domain superfamily/Winged helix DNA-binding domain"/>
    <property type="match status" value="1"/>
</dbReference>
<comment type="caution">
    <text evidence="7">The sequence shown here is derived from an EMBL/GenBank/DDBJ whole genome shotgun (WGS) entry which is preliminary data.</text>
</comment>
<dbReference type="InterPro" id="IPR000792">
    <property type="entry name" value="Tscrpt_reg_LuxR_C"/>
</dbReference>
<dbReference type="GO" id="GO:0006355">
    <property type="term" value="P:regulation of DNA-templated transcription"/>
    <property type="evidence" value="ECO:0007669"/>
    <property type="project" value="InterPro"/>
</dbReference>
<proteinExistence type="predicted"/>
<dbReference type="GO" id="GO:0003677">
    <property type="term" value="F:DNA binding"/>
    <property type="evidence" value="ECO:0007669"/>
    <property type="project" value="UniProtKB-KW"/>
</dbReference>
<evidence type="ECO:0000313" key="7">
    <source>
        <dbReference type="EMBL" id="MRH79107.1"/>
    </source>
</evidence>
<evidence type="ECO:0000256" key="4">
    <source>
        <dbReference type="PROSITE-ProRule" id="PRU00169"/>
    </source>
</evidence>
<dbReference type="SUPFAM" id="SSF46894">
    <property type="entry name" value="C-terminal effector domain of the bipartite response regulators"/>
    <property type="match status" value="1"/>
</dbReference>
<name>A0A6N7QXP1_9GAMM</name>
<evidence type="ECO:0000259" key="6">
    <source>
        <dbReference type="PROSITE" id="PS50110"/>
    </source>
</evidence>
<dbReference type="SUPFAM" id="SSF52172">
    <property type="entry name" value="CheY-like"/>
    <property type="match status" value="1"/>
</dbReference>
<keyword evidence="2" id="KW-0238">DNA-binding</keyword>
<dbReference type="CDD" id="cd00156">
    <property type="entry name" value="REC"/>
    <property type="match status" value="1"/>
</dbReference>
<dbReference type="InterPro" id="IPR011006">
    <property type="entry name" value="CheY-like_superfamily"/>
</dbReference>
<dbReference type="EMBL" id="WJPP01000006">
    <property type="protein sequence ID" value="MRH79107.1"/>
    <property type="molecule type" value="Genomic_DNA"/>
</dbReference>
<dbReference type="CDD" id="cd06170">
    <property type="entry name" value="LuxR_C_like"/>
    <property type="match status" value="1"/>
</dbReference>
<keyword evidence="4" id="KW-0597">Phosphoprotein</keyword>
<dbReference type="InterPro" id="IPR039420">
    <property type="entry name" value="WalR-like"/>
</dbReference>
<dbReference type="InterPro" id="IPR001789">
    <property type="entry name" value="Sig_transdc_resp-reg_receiver"/>
</dbReference>
<evidence type="ECO:0000259" key="5">
    <source>
        <dbReference type="PROSITE" id="PS50043"/>
    </source>
</evidence>
<evidence type="ECO:0000313" key="8">
    <source>
        <dbReference type="Proteomes" id="UP000433788"/>
    </source>
</evidence>
<keyword evidence="1" id="KW-0805">Transcription regulation</keyword>
<organism evidence="7 8">
    <name type="scientific">Spiribacter salilacus</name>
    <dbReference type="NCBI Taxonomy" id="2664894"/>
    <lineage>
        <taxon>Bacteria</taxon>
        <taxon>Pseudomonadati</taxon>
        <taxon>Pseudomonadota</taxon>
        <taxon>Gammaproteobacteria</taxon>
        <taxon>Chromatiales</taxon>
        <taxon>Ectothiorhodospiraceae</taxon>
        <taxon>Spiribacter</taxon>
    </lineage>
</organism>
<dbReference type="PROSITE" id="PS50043">
    <property type="entry name" value="HTH_LUXR_2"/>
    <property type="match status" value="1"/>
</dbReference>
<protein>
    <submittedName>
        <fullName evidence="7">Response regulator</fullName>
    </submittedName>
</protein>
<dbReference type="Pfam" id="PF00196">
    <property type="entry name" value="GerE"/>
    <property type="match status" value="1"/>
</dbReference>
<accession>A0A6N7QXP1</accession>
<dbReference type="Pfam" id="PF00072">
    <property type="entry name" value="Response_reg"/>
    <property type="match status" value="1"/>
</dbReference>
<gene>
    <name evidence="7" type="ORF">GH984_10395</name>
</gene>
<dbReference type="SMART" id="SM00421">
    <property type="entry name" value="HTH_LUXR"/>
    <property type="match status" value="1"/>
</dbReference>
<dbReference type="Proteomes" id="UP000433788">
    <property type="component" value="Unassembled WGS sequence"/>
</dbReference>
<evidence type="ECO:0000256" key="1">
    <source>
        <dbReference type="ARBA" id="ARBA00023015"/>
    </source>
</evidence>
<dbReference type="PANTHER" id="PTHR43214:SF41">
    <property type="entry name" value="NITRATE_NITRITE RESPONSE REGULATOR PROTEIN NARP"/>
    <property type="match status" value="1"/>
</dbReference>
<dbReference type="PRINTS" id="PR00038">
    <property type="entry name" value="HTHLUXR"/>
</dbReference>
<evidence type="ECO:0000256" key="2">
    <source>
        <dbReference type="ARBA" id="ARBA00023125"/>
    </source>
</evidence>
<dbReference type="GO" id="GO:0000160">
    <property type="term" value="P:phosphorelay signal transduction system"/>
    <property type="evidence" value="ECO:0007669"/>
    <property type="project" value="InterPro"/>
</dbReference>
<dbReference type="PANTHER" id="PTHR43214">
    <property type="entry name" value="TWO-COMPONENT RESPONSE REGULATOR"/>
    <property type="match status" value="1"/>
</dbReference>
<reference evidence="7 8" key="1">
    <citation type="submission" date="2019-11" db="EMBL/GenBank/DDBJ databases">
        <authorList>
            <person name="Zhang X.Y."/>
        </authorList>
    </citation>
    <scope>NUCLEOTIDE SEQUENCE [LARGE SCALE GENOMIC DNA]</scope>
    <source>
        <strain evidence="7 8">C176</strain>
    </source>
</reference>
<feature type="domain" description="HTH luxR-type" evidence="5">
    <location>
        <begin position="150"/>
        <end position="215"/>
    </location>
</feature>
<dbReference type="PROSITE" id="PS50110">
    <property type="entry name" value="RESPONSE_REGULATORY"/>
    <property type="match status" value="1"/>
</dbReference>
<keyword evidence="3" id="KW-0804">Transcription</keyword>
<feature type="domain" description="Response regulatory" evidence="6">
    <location>
        <begin position="2"/>
        <end position="120"/>
    </location>
</feature>
<dbReference type="SMART" id="SM00448">
    <property type="entry name" value="REC"/>
    <property type="match status" value="1"/>
</dbReference>
<dbReference type="RefSeq" id="WP_153720158.1">
    <property type="nucleotide sequence ID" value="NZ_WJPP01000006.1"/>
</dbReference>
<dbReference type="AlphaFoldDB" id="A0A6N7QXP1"/>
<feature type="modified residue" description="4-aspartylphosphate" evidence="4">
    <location>
        <position position="55"/>
    </location>
</feature>
<sequence length="217" mass="23536">METLIVEDDAFFRSVIKDAIESSRMDCEVLLAPTGHDAINLLSEHGHQIGVALVDLGLPDMDGLEVIREINAHFPDVRILVISSSAEEGRLLAAVRLGAVGYIVKGDAHISISRAIEQLMDGLHPISPQLAGYLLKRVFKEDPPATVADEPTNFSPLTRRERELLVQFAEGASYAQAADSMNISVATAQTHARNLYRKLGVHSGLQALSKARAHGLL</sequence>
<evidence type="ECO:0000256" key="3">
    <source>
        <dbReference type="ARBA" id="ARBA00023163"/>
    </source>
</evidence>
<dbReference type="Gene3D" id="3.40.50.2300">
    <property type="match status" value="1"/>
</dbReference>
<dbReference type="InterPro" id="IPR036388">
    <property type="entry name" value="WH-like_DNA-bd_sf"/>
</dbReference>
<keyword evidence="8" id="KW-1185">Reference proteome</keyword>
<dbReference type="InterPro" id="IPR016032">
    <property type="entry name" value="Sig_transdc_resp-reg_C-effctor"/>
</dbReference>